<dbReference type="Proteomes" id="UP001163223">
    <property type="component" value="Chromosome"/>
</dbReference>
<proteinExistence type="predicted"/>
<evidence type="ECO:0000313" key="1">
    <source>
        <dbReference type="EMBL" id="WAJ27932.1"/>
    </source>
</evidence>
<protein>
    <submittedName>
        <fullName evidence="1">Uncharacterized protein</fullName>
    </submittedName>
</protein>
<evidence type="ECO:0000313" key="2">
    <source>
        <dbReference type="Proteomes" id="UP001163223"/>
    </source>
</evidence>
<name>A0ACD4NMI7_9HYPH</name>
<dbReference type="EMBL" id="CP113520">
    <property type="protein sequence ID" value="WAJ27932.1"/>
    <property type="molecule type" value="Genomic_DNA"/>
</dbReference>
<sequence length="75" mass="8490">MSIPDEVEKLYALEVEAVPGEPEGWHWRIRSREAGTVEREGPMAYASEADAFEAGKEALEKHARYKLLGTLDDWT</sequence>
<keyword evidence="2" id="KW-1185">Reference proteome</keyword>
<reference evidence="1" key="1">
    <citation type="submission" date="2022-11" db="EMBL/GenBank/DDBJ databases">
        <title>beta-Carotene-producing bacterium, Jeongeuplla avenae sp. nov., alleviates the salt stress of Arabidopsis seedlings.</title>
        <authorList>
            <person name="Jiang L."/>
            <person name="Lee J."/>
        </authorList>
    </citation>
    <scope>NUCLEOTIDE SEQUENCE</scope>
    <source>
        <strain evidence="1">DY_R2A_6</strain>
    </source>
</reference>
<organism evidence="1 2">
    <name type="scientific">Antarcticirhabdus aurantiaca</name>
    <dbReference type="NCBI Taxonomy" id="2606717"/>
    <lineage>
        <taxon>Bacteria</taxon>
        <taxon>Pseudomonadati</taxon>
        <taxon>Pseudomonadota</taxon>
        <taxon>Alphaproteobacteria</taxon>
        <taxon>Hyphomicrobiales</taxon>
        <taxon>Aurantimonadaceae</taxon>
        <taxon>Antarcticirhabdus</taxon>
    </lineage>
</organism>
<gene>
    <name evidence="1" type="ORF">OXU80_24345</name>
</gene>
<accession>A0ACD4NMI7</accession>